<dbReference type="InterPro" id="IPR056311">
    <property type="entry name" value="TMEM131_Ig_2"/>
</dbReference>
<feature type="region of interest" description="Disordered" evidence="7">
    <location>
        <begin position="1961"/>
        <end position="1980"/>
    </location>
</feature>
<dbReference type="InterPro" id="IPR013783">
    <property type="entry name" value="Ig-like_fold"/>
</dbReference>
<evidence type="ECO:0000256" key="3">
    <source>
        <dbReference type="ARBA" id="ARBA00022692"/>
    </source>
</evidence>
<feature type="domain" description="TMEM131L fourth Ig-like" evidence="12">
    <location>
        <begin position="816"/>
        <end position="951"/>
    </location>
</feature>
<dbReference type="Pfam" id="PF12371">
    <property type="entry name" value="TMEM131_like_N"/>
    <property type="match status" value="1"/>
</dbReference>
<dbReference type="OrthoDB" id="168404at2759"/>
<comment type="similarity">
    <text evidence="2">Belongs to the TMEM131 family.</text>
</comment>
<dbReference type="Pfam" id="PF24499">
    <property type="entry name" value="Ig_TMEM131L_4"/>
    <property type="match status" value="1"/>
</dbReference>
<feature type="compositionally biased region" description="Basic and acidic residues" evidence="7">
    <location>
        <begin position="1333"/>
        <end position="1354"/>
    </location>
</feature>
<evidence type="ECO:0000256" key="5">
    <source>
        <dbReference type="ARBA" id="ARBA00022989"/>
    </source>
</evidence>
<evidence type="ECO:0000313" key="14">
    <source>
        <dbReference type="EMBL" id="KAJ8282513.1"/>
    </source>
</evidence>
<dbReference type="Pfam" id="PF24501">
    <property type="entry name" value="Ig_TMEM131L_5"/>
    <property type="match status" value="1"/>
</dbReference>
<evidence type="ECO:0000256" key="4">
    <source>
        <dbReference type="ARBA" id="ARBA00022729"/>
    </source>
</evidence>
<reference evidence="14" key="1">
    <citation type="journal article" date="2023" name="Science">
        <title>Genome structures resolve the early diversification of teleost fishes.</title>
        <authorList>
            <person name="Parey E."/>
            <person name="Louis A."/>
            <person name="Montfort J."/>
            <person name="Bouchez O."/>
            <person name="Roques C."/>
            <person name="Iampietro C."/>
            <person name="Lluch J."/>
            <person name="Castinel A."/>
            <person name="Donnadieu C."/>
            <person name="Desvignes T."/>
            <person name="Floi Bucao C."/>
            <person name="Jouanno E."/>
            <person name="Wen M."/>
            <person name="Mejri S."/>
            <person name="Dirks R."/>
            <person name="Jansen H."/>
            <person name="Henkel C."/>
            <person name="Chen W.J."/>
            <person name="Zahm M."/>
            <person name="Cabau C."/>
            <person name="Klopp C."/>
            <person name="Thompson A.W."/>
            <person name="Robinson-Rechavi M."/>
            <person name="Braasch I."/>
            <person name="Lecointre G."/>
            <person name="Bobe J."/>
            <person name="Postlethwait J.H."/>
            <person name="Berthelot C."/>
            <person name="Roest Crollius H."/>
            <person name="Guiguen Y."/>
        </authorList>
    </citation>
    <scope>NUCLEOTIDE SEQUENCE</scope>
    <source>
        <strain evidence="14">Concon-B</strain>
    </source>
</reference>
<protein>
    <recommendedName>
        <fullName evidence="16">Transmembrane protein 131</fullName>
    </recommendedName>
</protein>
<evidence type="ECO:0000259" key="9">
    <source>
        <dbReference type="Pfam" id="PF12371"/>
    </source>
</evidence>
<feature type="transmembrane region" description="Helical" evidence="8">
    <location>
        <begin position="1060"/>
        <end position="1078"/>
    </location>
</feature>
<evidence type="ECO:0000256" key="7">
    <source>
        <dbReference type="SAM" id="MobiDB-lite"/>
    </source>
</evidence>
<keyword evidence="6 8" id="KW-0472">Membrane</keyword>
<name>A0A9Q1DVI7_CONCO</name>
<evidence type="ECO:0000256" key="6">
    <source>
        <dbReference type="ARBA" id="ARBA00023136"/>
    </source>
</evidence>
<dbReference type="InterPro" id="IPR039877">
    <property type="entry name" value="TMEM131-like"/>
</dbReference>
<feature type="region of interest" description="Disordered" evidence="7">
    <location>
        <begin position="1490"/>
        <end position="1522"/>
    </location>
</feature>
<evidence type="ECO:0000259" key="12">
    <source>
        <dbReference type="Pfam" id="PF24499"/>
    </source>
</evidence>
<feature type="domain" description="TMEM131L third Ig-like" evidence="11">
    <location>
        <begin position="416"/>
        <end position="515"/>
    </location>
</feature>
<evidence type="ECO:0000256" key="1">
    <source>
        <dbReference type="ARBA" id="ARBA00004479"/>
    </source>
</evidence>
<dbReference type="EMBL" id="JAFJMO010000003">
    <property type="protein sequence ID" value="KAJ8282513.1"/>
    <property type="molecule type" value="Genomic_DNA"/>
</dbReference>
<dbReference type="GO" id="GO:0016020">
    <property type="term" value="C:membrane"/>
    <property type="evidence" value="ECO:0007669"/>
    <property type="project" value="UniProtKB-SubCell"/>
</dbReference>
<feature type="compositionally biased region" description="Low complexity" evidence="7">
    <location>
        <begin position="1360"/>
        <end position="1369"/>
    </location>
</feature>
<dbReference type="PANTHER" id="PTHR22050:SF1">
    <property type="entry name" value="TRANSMEMBRANE PROTEIN 131"/>
    <property type="match status" value="1"/>
</dbReference>
<dbReference type="InterPro" id="IPR055437">
    <property type="entry name" value="TMEM131L_Ig_5"/>
</dbReference>
<dbReference type="InterPro" id="IPR022113">
    <property type="entry name" value="TMEM131L_N"/>
</dbReference>
<proteinExistence type="inferred from homology"/>
<keyword evidence="4" id="KW-0732">Signal</keyword>
<dbReference type="PANTHER" id="PTHR22050">
    <property type="entry name" value="RW1 PROTEIN HOMOLOG"/>
    <property type="match status" value="1"/>
</dbReference>
<feature type="compositionally biased region" description="Polar residues" evidence="7">
    <location>
        <begin position="1904"/>
        <end position="1917"/>
    </location>
</feature>
<evidence type="ECO:0000259" key="13">
    <source>
        <dbReference type="Pfam" id="PF24501"/>
    </source>
</evidence>
<comment type="subcellular location">
    <subcellularLocation>
        <location evidence="1">Membrane</location>
        <topology evidence="1">Single-pass type I membrane protein</topology>
    </subcellularLocation>
</comment>
<dbReference type="Proteomes" id="UP001152803">
    <property type="component" value="Unassembled WGS sequence"/>
</dbReference>
<feature type="compositionally biased region" description="Basic and acidic residues" evidence="7">
    <location>
        <begin position="1267"/>
        <end position="1278"/>
    </location>
</feature>
<gene>
    <name evidence="14" type="ORF">COCON_G00050320</name>
</gene>
<evidence type="ECO:0000313" key="15">
    <source>
        <dbReference type="Proteomes" id="UP001152803"/>
    </source>
</evidence>
<feature type="region of interest" description="Disordered" evidence="7">
    <location>
        <begin position="2242"/>
        <end position="2307"/>
    </location>
</feature>
<keyword evidence="3 8" id="KW-0812">Transmembrane</keyword>
<feature type="transmembrane region" description="Helical" evidence="8">
    <location>
        <begin position="1099"/>
        <end position="1120"/>
    </location>
</feature>
<feature type="compositionally biased region" description="Gly residues" evidence="7">
    <location>
        <begin position="1177"/>
        <end position="1192"/>
    </location>
</feature>
<dbReference type="Pfam" id="PF24495">
    <property type="entry name" value="Ig_TMEM131_2"/>
    <property type="match status" value="1"/>
</dbReference>
<keyword evidence="15" id="KW-1185">Reference proteome</keyword>
<evidence type="ECO:0008006" key="16">
    <source>
        <dbReference type="Google" id="ProtNLM"/>
    </source>
</evidence>
<dbReference type="InterPro" id="IPR055435">
    <property type="entry name" value="Ig_TMEM131L_3"/>
</dbReference>
<feature type="region of interest" description="Disordered" evidence="7">
    <location>
        <begin position="1778"/>
        <end position="1839"/>
    </location>
</feature>
<organism evidence="14 15">
    <name type="scientific">Conger conger</name>
    <name type="common">Conger eel</name>
    <name type="synonym">Muraena conger</name>
    <dbReference type="NCBI Taxonomy" id="82655"/>
    <lineage>
        <taxon>Eukaryota</taxon>
        <taxon>Metazoa</taxon>
        <taxon>Chordata</taxon>
        <taxon>Craniata</taxon>
        <taxon>Vertebrata</taxon>
        <taxon>Euteleostomi</taxon>
        <taxon>Actinopterygii</taxon>
        <taxon>Neopterygii</taxon>
        <taxon>Teleostei</taxon>
        <taxon>Anguilliformes</taxon>
        <taxon>Congridae</taxon>
        <taxon>Conger</taxon>
    </lineage>
</organism>
<evidence type="ECO:0000256" key="8">
    <source>
        <dbReference type="SAM" id="Phobius"/>
    </source>
</evidence>
<sequence>MANRQRTETLSQLSMGTQTTCLGVLWILFIGLFNVANANKQAFIQSDTILEVLHFGEGSLLETESDLDFSSYHQKSSSLHRGNFRPMSFEPPMLDFHEQPVGMPKLEKVYLHNPSSEETIILISISAATAHFHASFFENRIIPPGGNTSFDVVFLARLVGNVENTLFINTSHHGVFTYQVFGVGIPNPYRLRPFIGARVPVNSSFSPLINIHNPHSEPLQVVEMYASGGDLHLDLPTGQQEGTKQLWEIPPFETKGVVRASFSSRDPDNHTAFIRIKTNGSNEEEYIILPVEVEVTPAPGIYSSIEMLDFGTLRSQDRPKQLNLHLLNSGTKDVQITSVRPTPSNEAVMVHSNKSVMLKAGGKKYTKVATISFDASKTRRPTQFSGKITVKAKEKSYPKLEIPYQAEVLEGYLGFDHTATLFYIRDSPTDPVERPISLTNTFNFAIRIHNVSLPEEAKVMFTIQNFSRPVQIPPHESRYVFSLLFRPVRPSIHIDSNILLITNASKFHLPIWAYTGFLEPVVLPPSLEDQVLDFSVLSVSDIGSITFAVINSNPIELEIKSWRATGDGLSLERLKSERGNRTTVLSRKRELQDAPASNQKTMILASGYYATFRVTLVARDLKGKHEGAVHITTDYEILTIPVKAVVAVGTLVSTPKHILLPASFPGKVVHQSLGVLSSFTQKVKLQQVLSLTDDPRFYPKRLRSSKDELEPRRKSKVANIYFDAKLQCGDHCYVGLPFQMKSEAKSAAFVMQEDKWDSDVHLHQTLRKRWKEMKENFGHEPEAVFEVNTDLQKNVQAKVTAQLMWPSLINSSRHILFPLTNIKSSSEEEVVLENPADIPVYVQVLPLALYSNPSALTEKLMSRLSLGTSSSINTNTLEFQVHRNQTVIKSARGFSEAMSSHPFVYNLLLLPGEAKSFTVKFTPASNQTVSSLLIVRNNLTVVDCVLVQGQGTSESLRVAGKPPGTGSSLRFKMTEALLKDCSEKSKSTEPNFTLRKTYKVENTGQLRIYIQSTEISGYACEGYGFKVLNCEEFALKPNTSKEIVILFTPDFTTSRVIRELRFVTAGGSVFMFVLNASLPYHMLGVCAEALPRPSWELELYITISLIMSSMFLLVIATAYLEAQGIWEPFKRRLCFEPSNTHLDTGRPFDLREIVRIQTDANLNEHSEPNHGAARGMYGPGGSSTRGGVGRQGGPHPSGNHRASTEPDGLRSKIGFGRPPMQPGTRGLEGGGRKARGGRHSQNQNQASGLLEQQAPVPAVSQQLQKALRPEGGTRHSSEDSDYSSLVEVMDKDLERPGSPPTEVFQEPEEPQPTHSKAAAAKGNVQRKSKSQRKREERERRAKGKLQGEEPRDALMDNEDSSSTTTETSNPDVDLSLKEEPVKKKGRPLPLEKEREDTPTFNTKPNSKKPCNAKESLPEMKSSSLELPYVTPLENKQRKNFTSKSLGHGTMTSGPKMRSLQKQKSLVSCGKLEDRRPPPLAKFISCSFGQEFGHSSSSEGEKDSPPEWDSVPLHKSHSPTDSLQQISLQTMNADPFLKRPISALHRPCSPPPVSLGLVPRGSYSSVVNTNSEIRPQKVGGNKNKLTKSISLPGKNGNPTFAAVAAGYDKSPGGSGPSKGALGKMSHPYTTSVESDCSDGSGLWSPIENPSMDYNSQNSFSAFGPNNNFNLSRVFSMAFPKSQDPPQNWAKPGPVSPSIWDAPSSHALHSWPTVSGSPTAPTAPILSSTGSLWSAPTPFSSSIWSASMDNSLQSLTPPSTAPLCHLIGCSENNCPVPAPPPTPPAAIRQHTYDPWNITGKPSSSHPLSKFRSMPNAAESQGASASVSGAPNRPPDRDDDHALHLGSLARESLRPRRASSAEVRIPWTCPVTHSREKFYTVCSDYALLNQAASVYRPPPVAPRDTPVNAQESDTSSSAGSANVVLDGDSDNMEVDPSSYLKPVLAWEIDTTDFDAVLTRKTRTSNLKKSSSKKMKTSDKHSRNLQDIPQQATLEEIKQRKVMDLRRWYCISRPQYKTSCGISSLISCWNFLYSTLGAGSLPPISQEEALHILGFQPPFEEIKFGPFTGNATLMRWFRQINDNFRVRGCSYILYKPHGKHKTAGETAEGALLKLTQGLKDETMAYIYHCQNHYFCPVGFEATPLKAAKAYRGLLPSNEMEHWILIGEPSRKHPAIHCKKWADIVTDLNTQNPEYLDIRHTERGIQYRKTKKVGGNLHCIMAFQRVNWQKLGPWALNLENLRHDLHHQGADRGSSGASDDPEGKATAKHPGRLGRSMSAGCQKETTWKRLSNTYEYRHGGSPESEVDEGATD</sequence>
<feature type="domain" description="Transmembrane protein 131-like N-terminal" evidence="9">
    <location>
        <begin position="87"/>
        <end position="170"/>
    </location>
</feature>
<dbReference type="Pfam" id="PF24498">
    <property type="entry name" value="Ig_TMEM131L_3"/>
    <property type="match status" value="1"/>
</dbReference>
<feature type="compositionally biased region" description="Polar residues" evidence="7">
    <location>
        <begin position="1815"/>
        <end position="1826"/>
    </location>
</feature>
<dbReference type="Gene3D" id="2.60.40.10">
    <property type="entry name" value="Immunoglobulins"/>
    <property type="match status" value="2"/>
</dbReference>
<comment type="caution">
    <text evidence="14">The sequence shown here is derived from an EMBL/GenBank/DDBJ whole genome shotgun (WGS) entry which is preliminary data.</text>
</comment>
<feature type="region of interest" description="Disordered" evidence="7">
    <location>
        <begin position="1894"/>
        <end position="1918"/>
    </location>
</feature>
<feature type="domain" description="TMEM131L fifth Ig-like" evidence="13">
    <location>
        <begin position="1002"/>
        <end position="1066"/>
    </location>
</feature>
<accession>A0A9Q1DVI7</accession>
<feature type="compositionally biased region" description="Polar residues" evidence="7">
    <location>
        <begin position="1439"/>
        <end position="1452"/>
    </location>
</feature>
<dbReference type="InterPro" id="IPR055436">
    <property type="entry name" value="Ig_TMEM131L_4"/>
</dbReference>
<evidence type="ECO:0000259" key="10">
    <source>
        <dbReference type="Pfam" id="PF24495"/>
    </source>
</evidence>
<keyword evidence="5 8" id="KW-1133">Transmembrane helix</keyword>
<feature type="region of interest" description="Disordered" evidence="7">
    <location>
        <begin position="1160"/>
        <end position="1472"/>
    </location>
</feature>
<feature type="domain" description="TMEM131 second Ig-like" evidence="10">
    <location>
        <begin position="188"/>
        <end position="277"/>
    </location>
</feature>
<evidence type="ECO:0000259" key="11">
    <source>
        <dbReference type="Pfam" id="PF24498"/>
    </source>
</evidence>
<evidence type="ECO:0000256" key="2">
    <source>
        <dbReference type="ARBA" id="ARBA00006682"/>
    </source>
</evidence>
<feature type="region of interest" description="Disordered" evidence="7">
    <location>
        <begin position="1572"/>
        <end position="1591"/>
    </location>
</feature>